<dbReference type="AlphaFoldDB" id="T1BK09"/>
<sequence>QEVQEASLSVKEVYRKLASTLHPDREKDPLERVRKTEIMQKVNQAYADNDLLTLLNLQLEIEQIDSDHILMLPEERLKIYIRVLRSQLGELEQEIQGELRAFLDMGPYFGALTPERIEREFDAEVEHLKGILFQIRRDLKEFNDPSMLRQWLKELPAHGNFFE</sequence>
<dbReference type="Gene3D" id="1.10.287.110">
    <property type="entry name" value="DnaJ domain"/>
    <property type="match status" value="1"/>
</dbReference>
<dbReference type="SUPFAM" id="SSF46565">
    <property type="entry name" value="Chaperone J-domain"/>
    <property type="match status" value="1"/>
</dbReference>
<organism evidence="2">
    <name type="scientific">mine drainage metagenome</name>
    <dbReference type="NCBI Taxonomy" id="410659"/>
    <lineage>
        <taxon>unclassified sequences</taxon>
        <taxon>metagenomes</taxon>
        <taxon>ecological metagenomes</taxon>
    </lineage>
</organism>
<dbReference type="InterPro" id="IPR001623">
    <property type="entry name" value="DnaJ_domain"/>
</dbReference>
<comment type="caution">
    <text evidence="2">The sequence shown here is derived from an EMBL/GenBank/DDBJ whole genome shotgun (WGS) entry which is preliminary data.</text>
</comment>
<evidence type="ECO:0000313" key="2">
    <source>
        <dbReference type="EMBL" id="EQD68853.1"/>
    </source>
</evidence>
<accession>T1BK09</accession>
<feature type="non-terminal residue" evidence="2">
    <location>
        <position position="1"/>
    </location>
</feature>
<feature type="coiled-coil region" evidence="1">
    <location>
        <begin position="74"/>
        <end position="101"/>
    </location>
</feature>
<dbReference type="CDD" id="cd06257">
    <property type="entry name" value="DnaJ"/>
    <property type="match status" value="1"/>
</dbReference>
<name>T1BK09_9ZZZZ</name>
<gene>
    <name evidence="2" type="ORF">B1A_07125</name>
</gene>
<keyword evidence="1" id="KW-0175">Coiled coil</keyword>
<protein>
    <submittedName>
        <fullName evidence="2">DnaJ</fullName>
    </submittedName>
</protein>
<reference evidence="2" key="1">
    <citation type="submission" date="2013-08" db="EMBL/GenBank/DDBJ databases">
        <authorList>
            <person name="Mendez C."/>
            <person name="Richter M."/>
            <person name="Ferrer M."/>
            <person name="Sanchez J."/>
        </authorList>
    </citation>
    <scope>NUCLEOTIDE SEQUENCE</scope>
</reference>
<proteinExistence type="predicted"/>
<dbReference type="EMBL" id="AUZX01005145">
    <property type="protein sequence ID" value="EQD68853.1"/>
    <property type="molecule type" value="Genomic_DNA"/>
</dbReference>
<dbReference type="InterPro" id="IPR036869">
    <property type="entry name" value="J_dom_sf"/>
</dbReference>
<reference evidence="2" key="2">
    <citation type="journal article" date="2014" name="ISME J.">
        <title>Microbial stratification in low pH oxic and suboxic macroscopic growths along an acid mine drainage.</title>
        <authorList>
            <person name="Mendez-Garcia C."/>
            <person name="Mesa V."/>
            <person name="Sprenger R.R."/>
            <person name="Richter M."/>
            <person name="Diez M.S."/>
            <person name="Solano J."/>
            <person name="Bargiela R."/>
            <person name="Golyshina O.V."/>
            <person name="Manteca A."/>
            <person name="Ramos J.L."/>
            <person name="Gallego J.R."/>
            <person name="Llorente I."/>
            <person name="Martins Dos Santos V.A."/>
            <person name="Jensen O.N."/>
            <person name="Pelaez A.I."/>
            <person name="Sanchez J."/>
            <person name="Ferrer M."/>
        </authorList>
    </citation>
    <scope>NUCLEOTIDE SEQUENCE</scope>
</reference>
<evidence type="ECO:0000256" key="1">
    <source>
        <dbReference type="SAM" id="Coils"/>
    </source>
</evidence>